<dbReference type="Gene3D" id="3.90.1860.10">
    <property type="entry name" value="tRNA-splicing ligase RtcB"/>
    <property type="match status" value="1"/>
</dbReference>
<feature type="binding site" evidence="10">
    <location>
        <begin position="292"/>
        <end position="295"/>
    </location>
    <ligand>
        <name>GMP</name>
        <dbReference type="ChEBI" id="CHEBI:58115"/>
    </ligand>
</feature>
<feature type="active site" description="GMP-histidine intermediate" evidence="9">
    <location>
        <position position="292"/>
    </location>
</feature>
<evidence type="ECO:0000256" key="11">
    <source>
        <dbReference type="PIRSR" id="PIRSR601233-3"/>
    </source>
</evidence>
<evidence type="ECO:0000256" key="2">
    <source>
        <dbReference type="ARBA" id="ARBA00022598"/>
    </source>
</evidence>
<evidence type="ECO:0000256" key="6">
    <source>
        <dbReference type="ARBA" id="ARBA00023134"/>
    </source>
</evidence>
<feature type="binding site" evidence="11">
    <location>
        <position position="240"/>
    </location>
    <ligand>
        <name>Mn(2+)</name>
        <dbReference type="ChEBI" id="CHEBI:29035"/>
        <label>2</label>
    </ligand>
</feature>
<organism evidence="12 13">
    <name type="scientific">Pelovirga terrestris</name>
    <dbReference type="NCBI Taxonomy" id="2771352"/>
    <lineage>
        <taxon>Bacteria</taxon>
        <taxon>Pseudomonadati</taxon>
        <taxon>Thermodesulfobacteriota</taxon>
        <taxon>Desulfuromonadia</taxon>
        <taxon>Geobacterales</taxon>
        <taxon>Geobacteraceae</taxon>
        <taxon>Pelovirga</taxon>
    </lineage>
</organism>
<dbReference type="PANTHER" id="PTHR43749:SF2">
    <property type="entry name" value="RNA-SPLICING LIGASE RTCB"/>
    <property type="match status" value="1"/>
</dbReference>
<comment type="cofactor">
    <cofactor evidence="11">
        <name>Mn(2+)</name>
        <dbReference type="ChEBI" id="CHEBI:29035"/>
    </cofactor>
    <text evidence="11">Binds 2 manganese ions per subunit.</text>
</comment>
<name>A0A8J6QWY5_9BACT</name>
<dbReference type="GO" id="GO:0006396">
    <property type="term" value="P:RNA processing"/>
    <property type="evidence" value="ECO:0007669"/>
    <property type="project" value="InterPro"/>
</dbReference>
<protein>
    <recommendedName>
        <fullName evidence="1">3'-phosphate/5'-hydroxy nucleic acid ligase</fullName>
        <ecNumber evidence="1">6.5.1.8</ecNumber>
    </recommendedName>
</protein>
<keyword evidence="6 10" id="KW-0342">GTP-binding</keyword>
<evidence type="ECO:0000256" key="10">
    <source>
        <dbReference type="PIRSR" id="PIRSR601233-2"/>
    </source>
</evidence>
<keyword evidence="2" id="KW-0436">Ligase</keyword>
<dbReference type="InterPro" id="IPR052915">
    <property type="entry name" value="RtcB-like"/>
</dbReference>
<keyword evidence="5" id="KW-0692">RNA repair</keyword>
<evidence type="ECO:0000313" key="12">
    <source>
        <dbReference type="EMBL" id="MBD1400356.1"/>
    </source>
</evidence>
<dbReference type="InterPro" id="IPR001233">
    <property type="entry name" value="RtcB"/>
</dbReference>
<dbReference type="GO" id="GO:0042245">
    <property type="term" value="P:RNA repair"/>
    <property type="evidence" value="ECO:0007669"/>
    <property type="project" value="UniProtKB-KW"/>
</dbReference>
<dbReference type="Pfam" id="PF01139">
    <property type="entry name" value="RtcB"/>
    <property type="match status" value="2"/>
</dbReference>
<keyword evidence="7 11" id="KW-0464">Manganese</keyword>
<evidence type="ECO:0000256" key="1">
    <source>
        <dbReference type="ARBA" id="ARBA00012726"/>
    </source>
</evidence>
<comment type="catalytic activity">
    <reaction evidence="8">
        <text>a 3'-end 3'-phospho-ribonucleotide-RNA + a 5'-end dephospho-ribonucleoside-RNA + GTP = a ribonucleotidyl-ribonucleotide-RNA + GMP + diphosphate</text>
        <dbReference type="Rhea" id="RHEA:68076"/>
        <dbReference type="Rhea" id="RHEA-COMP:10463"/>
        <dbReference type="Rhea" id="RHEA-COMP:13936"/>
        <dbReference type="Rhea" id="RHEA-COMP:17355"/>
        <dbReference type="ChEBI" id="CHEBI:33019"/>
        <dbReference type="ChEBI" id="CHEBI:37565"/>
        <dbReference type="ChEBI" id="CHEBI:58115"/>
        <dbReference type="ChEBI" id="CHEBI:83062"/>
        <dbReference type="ChEBI" id="CHEBI:138284"/>
        <dbReference type="ChEBI" id="CHEBI:173118"/>
        <dbReference type="EC" id="6.5.1.8"/>
    </reaction>
</comment>
<evidence type="ECO:0000256" key="9">
    <source>
        <dbReference type="PIRSR" id="PIRSR601233-1"/>
    </source>
</evidence>
<evidence type="ECO:0000256" key="5">
    <source>
        <dbReference type="ARBA" id="ARBA00022800"/>
    </source>
</evidence>
<evidence type="ECO:0000256" key="4">
    <source>
        <dbReference type="ARBA" id="ARBA00022741"/>
    </source>
</evidence>
<proteinExistence type="predicted"/>
<evidence type="ECO:0000256" key="3">
    <source>
        <dbReference type="ARBA" id="ARBA00022723"/>
    </source>
</evidence>
<comment type="caution">
    <text evidence="12">The sequence shown here is derived from an EMBL/GenBank/DDBJ whole genome shotgun (WGS) entry which is preliminary data.</text>
</comment>
<evidence type="ECO:0000256" key="7">
    <source>
        <dbReference type="ARBA" id="ARBA00023211"/>
    </source>
</evidence>
<dbReference type="SUPFAM" id="SSF103365">
    <property type="entry name" value="Hypothetical protein PH1602"/>
    <property type="match status" value="1"/>
</dbReference>
<feature type="binding site" evidence="11">
    <location>
        <position position="156"/>
    </location>
    <ligand>
        <name>Mn(2+)</name>
        <dbReference type="ChEBI" id="CHEBI:29035"/>
        <label>2</label>
    </ligand>
</feature>
<dbReference type="RefSeq" id="WP_191154781.1">
    <property type="nucleotide sequence ID" value="NZ_JACWUN010000006.1"/>
</dbReference>
<reference evidence="12" key="1">
    <citation type="submission" date="2020-09" db="EMBL/GenBank/DDBJ databases">
        <title>Pelobacter alkaliphilus sp. nov., a novel anaerobic arsenate-reducing bacterium from terrestrial mud volcano.</title>
        <authorList>
            <person name="Khomyakova M.A."/>
            <person name="Merkel A.Y."/>
            <person name="Slobodkin A.I."/>
        </authorList>
    </citation>
    <scope>NUCLEOTIDE SEQUENCE</scope>
    <source>
        <strain evidence="12">M08fum</strain>
    </source>
</reference>
<evidence type="ECO:0000256" key="8">
    <source>
        <dbReference type="ARBA" id="ARBA00047746"/>
    </source>
</evidence>
<feature type="binding site" evidence="10">
    <location>
        <begin position="268"/>
        <end position="271"/>
    </location>
    <ligand>
        <name>GMP</name>
        <dbReference type="ChEBI" id="CHEBI:58115"/>
    </ligand>
</feature>
<dbReference type="EMBL" id="JACWUN010000006">
    <property type="protein sequence ID" value="MBD1400356.1"/>
    <property type="molecule type" value="Genomic_DNA"/>
</dbReference>
<dbReference type="AlphaFoldDB" id="A0A8J6QWY5"/>
<gene>
    <name evidence="12" type="ORF">ICT70_06705</name>
</gene>
<dbReference type="InterPro" id="IPR036025">
    <property type="entry name" value="RtcB-like_sf"/>
</dbReference>
<dbReference type="Proteomes" id="UP000632828">
    <property type="component" value="Unassembled WGS sequence"/>
</dbReference>
<accession>A0A8J6QWY5</accession>
<dbReference type="GO" id="GO:0170057">
    <property type="term" value="F:RNA ligase (GTP) activity"/>
    <property type="evidence" value="ECO:0007669"/>
    <property type="project" value="UniProtKB-EC"/>
</dbReference>
<dbReference type="GO" id="GO:0003909">
    <property type="term" value="F:DNA ligase activity"/>
    <property type="evidence" value="ECO:0007669"/>
    <property type="project" value="TreeGrafter"/>
</dbReference>
<feature type="binding site" evidence="10">
    <location>
        <begin position="240"/>
        <end position="241"/>
    </location>
    <ligand>
        <name>GMP</name>
        <dbReference type="ChEBI" id="CHEBI:58115"/>
    </ligand>
</feature>
<feature type="binding site" evidence="11">
    <location>
        <position position="139"/>
    </location>
    <ligand>
        <name>Mn(2+)</name>
        <dbReference type="ChEBI" id="CHEBI:29035"/>
        <label>1</label>
    </ligand>
</feature>
<keyword evidence="13" id="KW-1185">Reference proteome</keyword>
<evidence type="ECO:0000313" key="13">
    <source>
        <dbReference type="Proteomes" id="UP000632828"/>
    </source>
</evidence>
<dbReference type="GO" id="GO:0005525">
    <property type="term" value="F:GTP binding"/>
    <property type="evidence" value="ECO:0007669"/>
    <property type="project" value="UniProtKB-KW"/>
</dbReference>
<dbReference type="PANTHER" id="PTHR43749">
    <property type="entry name" value="RNA-SPLICING LIGASE RTCB"/>
    <property type="match status" value="1"/>
</dbReference>
<dbReference type="GO" id="GO:0006281">
    <property type="term" value="P:DNA repair"/>
    <property type="evidence" value="ECO:0007669"/>
    <property type="project" value="TreeGrafter"/>
</dbReference>
<keyword evidence="3 11" id="KW-0479">Metal-binding</keyword>
<dbReference type="EC" id="6.5.1.8" evidence="1"/>
<feature type="binding site" evidence="10">
    <location>
        <begin position="138"/>
        <end position="142"/>
    </location>
    <ligand>
        <name>GMP</name>
        <dbReference type="ChEBI" id="CHEBI:58115"/>
    </ligand>
</feature>
<feature type="binding site" evidence="11">
    <location>
        <position position="63"/>
    </location>
    <ligand>
        <name>Mn(2+)</name>
        <dbReference type="ChEBI" id="CHEBI:29035"/>
        <label>1</label>
    </ligand>
</feature>
<feature type="binding site" evidence="10">
    <location>
        <position position="275"/>
    </location>
    <ligand>
        <name>GMP</name>
        <dbReference type="ChEBI" id="CHEBI:58115"/>
    </ligand>
</feature>
<keyword evidence="4 10" id="KW-0547">Nucleotide-binding</keyword>
<feature type="binding site" evidence="10">
    <location>
        <position position="362"/>
    </location>
    <ligand>
        <name>GMP</name>
        <dbReference type="ChEBI" id="CHEBI:58115"/>
    </ligand>
</feature>
<dbReference type="GO" id="GO:0030145">
    <property type="term" value="F:manganese ion binding"/>
    <property type="evidence" value="ECO:0007669"/>
    <property type="project" value="TreeGrafter"/>
</dbReference>
<sequence length="363" mass="40205">MKSHKIYATDLDNATLDQFYRALEQDFSVRGALMPDAHLGYSLPIGAVIATSGVILPSWVGYDIGCGMCAVSTSFDGDQVRRQAKHIFTAIYRAVPVGFSHNRSDTPWDCQHIPRTPVVDRLLAKNGLKQLGSLGSGNHFIEIGSDESQRVWVIIHSGSRNLGHSVASHYMKLAGGGKAREGHFGFAVSSETGCRYIKDLNFCLQFARQNRFEILRRVVTEMQQHCDGDARWSELINRNHNHAEEKDGLWIHRKGATHAEAGMRGVIPGNMRDGSYIVVGKGNPQALWSSSHGAGRALGRKQAQRQISMTHFNDSMDGIVARIDRTTLDEAPAAYKNLDTVMARQKDLVTILHRVHPLINIKG</sequence>